<dbReference type="OrthoDB" id="9985428at2759"/>
<dbReference type="Gene3D" id="3.40.220.10">
    <property type="entry name" value="Leucine Aminopeptidase, subunit E, domain 1"/>
    <property type="match status" value="1"/>
</dbReference>
<reference evidence="2" key="1">
    <citation type="submission" date="2022-11" db="EMBL/GenBank/DDBJ databases">
        <authorList>
            <person name="Petersen C."/>
        </authorList>
    </citation>
    <scope>NUCLEOTIDE SEQUENCE</scope>
    <source>
        <strain evidence="2">IBT 26290</strain>
    </source>
</reference>
<dbReference type="AlphaFoldDB" id="A0A9W9LSX7"/>
<feature type="domain" description="Microbial-type PARG catalytic" evidence="1">
    <location>
        <begin position="13"/>
        <end position="48"/>
    </location>
</feature>
<gene>
    <name evidence="2" type="ORF">N7482_000209</name>
</gene>
<dbReference type="Pfam" id="PF10021">
    <property type="entry name" value="PARG_cat_microb"/>
    <property type="match status" value="1"/>
</dbReference>
<sequence length="97" mass="10510">MATNLDPPATFDILNLARNKGPGGGWLRRALSQEALCIRSTLAVTLYKGLSPLPVYGTMVCTRGYRQGRHWVVVPNFRAGAIFSVGSSGYRLCAVLL</sequence>
<evidence type="ECO:0000313" key="3">
    <source>
        <dbReference type="Proteomes" id="UP001149163"/>
    </source>
</evidence>
<proteinExistence type="predicted"/>
<evidence type="ECO:0000259" key="1">
    <source>
        <dbReference type="Pfam" id="PF10021"/>
    </source>
</evidence>
<dbReference type="RefSeq" id="XP_056545940.1">
    <property type="nucleotide sequence ID" value="XM_056682334.1"/>
</dbReference>
<reference evidence="2" key="2">
    <citation type="journal article" date="2023" name="IMA Fungus">
        <title>Comparative genomic study of the Penicillium genus elucidates a diverse pangenome and 15 lateral gene transfer events.</title>
        <authorList>
            <person name="Petersen C."/>
            <person name="Sorensen T."/>
            <person name="Nielsen M.R."/>
            <person name="Sondergaard T.E."/>
            <person name="Sorensen J.L."/>
            <person name="Fitzpatrick D.A."/>
            <person name="Frisvad J.C."/>
            <person name="Nielsen K.L."/>
        </authorList>
    </citation>
    <scope>NUCLEOTIDE SEQUENCE</scope>
    <source>
        <strain evidence="2">IBT 26290</strain>
    </source>
</reference>
<protein>
    <recommendedName>
        <fullName evidence="1">Microbial-type PARG catalytic domain-containing protein</fullName>
    </recommendedName>
</protein>
<organism evidence="2 3">
    <name type="scientific">Penicillium canariense</name>
    <dbReference type="NCBI Taxonomy" id="189055"/>
    <lineage>
        <taxon>Eukaryota</taxon>
        <taxon>Fungi</taxon>
        <taxon>Dikarya</taxon>
        <taxon>Ascomycota</taxon>
        <taxon>Pezizomycotina</taxon>
        <taxon>Eurotiomycetes</taxon>
        <taxon>Eurotiomycetidae</taxon>
        <taxon>Eurotiales</taxon>
        <taxon>Aspergillaceae</taxon>
        <taxon>Penicillium</taxon>
    </lineage>
</organism>
<dbReference type="GeneID" id="81421510"/>
<dbReference type="Proteomes" id="UP001149163">
    <property type="component" value="Unassembled WGS sequence"/>
</dbReference>
<dbReference type="EMBL" id="JAPQKN010000001">
    <property type="protein sequence ID" value="KAJ5174332.1"/>
    <property type="molecule type" value="Genomic_DNA"/>
</dbReference>
<evidence type="ECO:0000313" key="2">
    <source>
        <dbReference type="EMBL" id="KAJ5174332.1"/>
    </source>
</evidence>
<comment type="caution">
    <text evidence="2">The sequence shown here is derived from an EMBL/GenBank/DDBJ whole genome shotgun (WGS) entry which is preliminary data.</text>
</comment>
<dbReference type="InterPro" id="IPR043472">
    <property type="entry name" value="Macro_dom-like"/>
</dbReference>
<accession>A0A9W9LSX7</accession>
<keyword evidence="3" id="KW-1185">Reference proteome</keyword>
<name>A0A9W9LSX7_9EURO</name>
<dbReference type="InterPro" id="IPR019261">
    <property type="entry name" value="PARG_cat_microbial"/>
</dbReference>